<protein>
    <recommendedName>
        <fullName evidence="2">Biogenesis of lysosome-related organelles complex 1 subunit 3</fullName>
    </recommendedName>
</protein>
<dbReference type="PANTHER" id="PTHR31974:SF2">
    <property type="entry name" value="BIOGENESIS OF LYSOSOME-RELATED ORGANELLES COMPLEX 1 SUBUNIT 3"/>
    <property type="match status" value="1"/>
</dbReference>
<sequence>MAAHTDSEVVAAEQLTVGTSQQATVVCGEASESDDEDLSVATTTVASDLTVPSVSESVTSSERRSSEPGQHRTLLHRKLRERNTSLRRNYSEMVRQPYQNAVRELGGISQNLVRSQQLLQEVSASLRRLTNELFQIEDKIDTIQHCNAIPEITVPSSNLRESPECH</sequence>
<evidence type="ECO:0000313" key="5">
    <source>
        <dbReference type="EMBL" id="AEO36186.1"/>
    </source>
</evidence>
<feature type="compositionally biased region" description="Low complexity" evidence="4">
    <location>
        <begin position="51"/>
        <end position="60"/>
    </location>
</feature>
<feature type="coiled-coil region" evidence="3">
    <location>
        <begin position="76"/>
        <end position="139"/>
    </location>
</feature>
<comment type="similarity">
    <text evidence="1">Belongs to the BLOC1S3 family.</text>
</comment>
<name>G3MRR8_AMBMU</name>
<evidence type="ECO:0000256" key="4">
    <source>
        <dbReference type="SAM" id="MobiDB-lite"/>
    </source>
</evidence>
<evidence type="ECO:0000256" key="2">
    <source>
        <dbReference type="ARBA" id="ARBA00019581"/>
    </source>
</evidence>
<feature type="region of interest" description="Disordered" evidence="4">
    <location>
        <begin position="51"/>
        <end position="72"/>
    </location>
</feature>
<organism evidence="5">
    <name type="scientific">Amblyomma maculatum</name>
    <name type="common">Gulf Coast tick</name>
    <dbReference type="NCBI Taxonomy" id="34609"/>
    <lineage>
        <taxon>Eukaryota</taxon>
        <taxon>Metazoa</taxon>
        <taxon>Ecdysozoa</taxon>
        <taxon>Arthropoda</taxon>
        <taxon>Chelicerata</taxon>
        <taxon>Arachnida</taxon>
        <taxon>Acari</taxon>
        <taxon>Parasitiformes</taxon>
        <taxon>Ixodida</taxon>
        <taxon>Ixodoidea</taxon>
        <taxon>Ixodidae</taxon>
        <taxon>Amblyomminae</taxon>
        <taxon>Amblyomma</taxon>
    </lineage>
</organism>
<evidence type="ECO:0000256" key="3">
    <source>
        <dbReference type="SAM" id="Coils"/>
    </source>
</evidence>
<dbReference type="Pfam" id="PF15753">
    <property type="entry name" value="BLOC1S3"/>
    <property type="match status" value="1"/>
</dbReference>
<dbReference type="GO" id="GO:0031083">
    <property type="term" value="C:BLOC-1 complex"/>
    <property type="evidence" value="ECO:0007669"/>
    <property type="project" value="TreeGrafter"/>
</dbReference>
<keyword evidence="3" id="KW-0175">Coiled coil</keyword>
<dbReference type="PANTHER" id="PTHR31974">
    <property type="entry name" value="BIOGENESIS OF LYSOSOME-RELATED ORGANELLES COMPLEX 1 SUBUNIT 3"/>
    <property type="match status" value="1"/>
</dbReference>
<dbReference type="AlphaFoldDB" id="G3MRR8"/>
<accession>G3MRR8</accession>
<dbReference type="EMBL" id="JO844569">
    <property type="protein sequence ID" value="AEO36186.1"/>
    <property type="molecule type" value="mRNA"/>
</dbReference>
<proteinExistence type="evidence at transcript level"/>
<feature type="compositionally biased region" description="Basic and acidic residues" evidence="4">
    <location>
        <begin position="61"/>
        <end position="70"/>
    </location>
</feature>
<dbReference type="InterPro" id="IPR017245">
    <property type="entry name" value="BLOC-1_complex_su-3"/>
</dbReference>
<reference evidence="5" key="1">
    <citation type="journal article" date="2011" name="PLoS ONE">
        <title>A deep insight into the sialotranscriptome of the gulf coast tick, Amblyomma maculatum.</title>
        <authorList>
            <person name="Karim S."/>
            <person name="Singh P."/>
            <person name="Ribeiro J.M."/>
        </authorList>
    </citation>
    <scope>NUCLEOTIDE SEQUENCE</scope>
    <source>
        <tissue evidence="5">Salivary gland</tissue>
    </source>
</reference>
<evidence type="ECO:0000256" key="1">
    <source>
        <dbReference type="ARBA" id="ARBA00008942"/>
    </source>
</evidence>